<comment type="caution">
    <text evidence="2">The sequence shown here is derived from an EMBL/GenBank/DDBJ whole genome shotgun (WGS) entry which is preliminary data.</text>
</comment>
<feature type="chain" id="PRO_5042021309" evidence="1">
    <location>
        <begin position="31"/>
        <end position="215"/>
    </location>
</feature>
<reference evidence="2" key="2">
    <citation type="journal article" date="2021" name="Syst. Appl. Microbiol.">
        <title>Roseomonas hellenica sp. nov., isolated from roots of wild-growing Alkanna tinctoria.</title>
        <authorList>
            <person name="Rat A."/>
            <person name="Naranjo H.D."/>
            <person name="Lebbe L."/>
            <person name="Cnockaert M."/>
            <person name="Krigas N."/>
            <person name="Grigoriadou K."/>
            <person name="Maloupa E."/>
            <person name="Willems A."/>
        </authorList>
    </citation>
    <scope>NUCLEOTIDE SEQUENCE</scope>
    <source>
        <strain evidence="2">LMG 28251</strain>
    </source>
</reference>
<keyword evidence="3" id="KW-1185">Reference proteome</keyword>
<evidence type="ECO:0000313" key="2">
    <source>
        <dbReference type="EMBL" id="MBR0657137.1"/>
    </source>
</evidence>
<gene>
    <name evidence="2" type="ORF">GXW79_18820</name>
</gene>
<dbReference type="EMBL" id="JAAEDH010000027">
    <property type="protein sequence ID" value="MBR0657137.1"/>
    <property type="molecule type" value="Genomic_DNA"/>
</dbReference>
<proteinExistence type="predicted"/>
<protein>
    <submittedName>
        <fullName evidence="2">Uncharacterized protein</fullName>
    </submittedName>
</protein>
<reference evidence="2" key="1">
    <citation type="submission" date="2020-01" db="EMBL/GenBank/DDBJ databases">
        <authorList>
            <person name="Rat A."/>
        </authorList>
    </citation>
    <scope>NUCLEOTIDE SEQUENCE</scope>
    <source>
        <strain evidence="2">LMG 28251</strain>
    </source>
</reference>
<organism evidence="2 3">
    <name type="scientific">Plastoroseomonas arctica</name>
    <dbReference type="NCBI Taxonomy" id="1509237"/>
    <lineage>
        <taxon>Bacteria</taxon>
        <taxon>Pseudomonadati</taxon>
        <taxon>Pseudomonadota</taxon>
        <taxon>Alphaproteobacteria</taxon>
        <taxon>Acetobacterales</taxon>
        <taxon>Acetobacteraceae</taxon>
        <taxon>Plastoroseomonas</taxon>
    </lineage>
</organism>
<keyword evidence="1" id="KW-0732">Signal</keyword>
<evidence type="ECO:0000256" key="1">
    <source>
        <dbReference type="SAM" id="SignalP"/>
    </source>
</evidence>
<dbReference type="AlphaFoldDB" id="A0AAF1JYM7"/>
<dbReference type="Proteomes" id="UP001196068">
    <property type="component" value="Unassembled WGS sequence"/>
</dbReference>
<name>A0AAF1JYM7_9PROT</name>
<dbReference type="RefSeq" id="WP_211876002.1">
    <property type="nucleotide sequence ID" value="NZ_JAAEDH010000027.1"/>
</dbReference>
<feature type="signal peptide" evidence="1">
    <location>
        <begin position="1"/>
        <end position="30"/>
    </location>
</feature>
<sequence>MTRRTSLRNTTAALALLAAGWIAAANPAFADSVGAAAMGNGGQVIPGGVPTSLGTYPAESASAGMWRVPDTEVVPQGRAARSSAPEGLPDGLYTIPNTEVVTQGRAARSTPVEVGIPAAPVKAEAPVRARMVPPQLRGLLREADAAIGQNRLAVARERLEQAETTLLNARTDGEQGFRGPVREIASARAALGLGNRGIAQQELGRAVQSLDRYGS</sequence>
<accession>A0AAF1JYM7</accession>
<evidence type="ECO:0000313" key="3">
    <source>
        <dbReference type="Proteomes" id="UP001196068"/>
    </source>
</evidence>